<comment type="caution">
    <text evidence="2">The sequence shown here is derived from an EMBL/GenBank/DDBJ whole genome shotgun (WGS) entry which is preliminary data.</text>
</comment>
<gene>
    <name evidence="2" type="ORF">BDN71DRAFT_516195</name>
</gene>
<dbReference type="Proteomes" id="UP000807025">
    <property type="component" value="Unassembled WGS sequence"/>
</dbReference>
<reference evidence="2" key="1">
    <citation type="submission" date="2020-11" db="EMBL/GenBank/DDBJ databases">
        <authorList>
            <consortium name="DOE Joint Genome Institute"/>
            <person name="Ahrendt S."/>
            <person name="Riley R."/>
            <person name="Andreopoulos W."/>
            <person name="Labutti K."/>
            <person name="Pangilinan J."/>
            <person name="Ruiz-Duenas F.J."/>
            <person name="Barrasa J.M."/>
            <person name="Sanchez-Garcia M."/>
            <person name="Camarero S."/>
            <person name="Miyauchi S."/>
            <person name="Serrano A."/>
            <person name="Linde D."/>
            <person name="Babiker R."/>
            <person name="Drula E."/>
            <person name="Ayuso-Fernandez I."/>
            <person name="Pacheco R."/>
            <person name="Padilla G."/>
            <person name="Ferreira P."/>
            <person name="Barriuso J."/>
            <person name="Kellner H."/>
            <person name="Castanera R."/>
            <person name="Alfaro M."/>
            <person name="Ramirez L."/>
            <person name="Pisabarro A.G."/>
            <person name="Kuo A."/>
            <person name="Tritt A."/>
            <person name="Lipzen A."/>
            <person name="He G."/>
            <person name="Yan M."/>
            <person name="Ng V."/>
            <person name="Cullen D."/>
            <person name="Martin F."/>
            <person name="Rosso M.-N."/>
            <person name="Henrissat B."/>
            <person name="Hibbett D."/>
            <person name="Martinez A.T."/>
            <person name="Grigoriev I.V."/>
        </authorList>
    </citation>
    <scope>NUCLEOTIDE SEQUENCE</scope>
    <source>
        <strain evidence="2">ATCC 90797</strain>
    </source>
</reference>
<keyword evidence="3" id="KW-1185">Reference proteome</keyword>
<dbReference type="AlphaFoldDB" id="A0A9P6A572"/>
<evidence type="ECO:0008006" key="4">
    <source>
        <dbReference type="Google" id="ProtNLM"/>
    </source>
</evidence>
<sequence>MAGYWLVSILLLAQICVIQLTEIRNISFYNYSKSLLLPAIILPSLKTSLNLALENRDVWCHYLHRPSNETRAQVVT</sequence>
<name>A0A9P6A572_PLEER</name>
<evidence type="ECO:0000313" key="2">
    <source>
        <dbReference type="EMBL" id="KAF9497984.1"/>
    </source>
</evidence>
<feature type="chain" id="PRO_5040413522" description="Secreted protein" evidence="1">
    <location>
        <begin position="24"/>
        <end position="76"/>
    </location>
</feature>
<feature type="signal peptide" evidence="1">
    <location>
        <begin position="1"/>
        <end position="23"/>
    </location>
</feature>
<evidence type="ECO:0000313" key="3">
    <source>
        <dbReference type="Proteomes" id="UP000807025"/>
    </source>
</evidence>
<accession>A0A9P6A572</accession>
<proteinExistence type="predicted"/>
<keyword evidence="1" id="KW-0732">Signal</keyword>
<protein>
    <recommendedName>
        <fullName evidence="4">Secreted protein</fullName>
    </recommendedName>
</protein>
<organism evidence="2 3">
    <name type="scientific">Pleurotus eryngii</name>
    <name type="common">Boletus of the steppes</name>
    <dbReference type="NCBI Taxonomy" id="5323"/>
    <lineage>
        <taxon>Eukaryota</taxon>
        <taxon>Fungi</taxon>
        <taxon>Dikarya</taxon>
        <taxon>Basidiomycota</taxon>
        <taxon>Agaricomycotina</taxon>
        <taxon>Agaricomycetes</taxon>
        <taxon>Agaricomycetidae</taxon>
        <taxon>Agaricales</taxon>
        <taxon>Pleurotineae</taxon>
        <taxon>Pleurotaceae</taxon>
        <taxon>Pleurotus</taxon>
    </lineage>
</organism>
<dbReference type="EMBL" id="MU154540">
    <property type="protein sequence ID" value="KAF9497984.1"/>
    <property type="molecule type" value="Genomic_DNA"/>
</dbReference>
<evidence type="ECO:0000256" key="1">
    <source>
        <dbReference type="SAM" id="SignalP"/>
    </source>
</evidence>